<comment type="caution">
    <text evidence="3">The sequence shown here is derived from an EMBL/GenBank/DDBJ whole genome shotgun (WGS) entry which is preliminary data.</text>
</comment>
<dbReference type="STRING" id="1824.SAMN05444423_11062"/>
<evidence type="ECO:0000256" key="1">
    <source>
        <dbReference type="ARBA" id="ARBA00023002"/>
    </source>
</evidence>
<keyword evidence="1" id="KW-0560">Oxidoreductase</keyword>
<dbReference type="NCBIfam" id="NF006091">
    <property type="entry name" value="PRK08243.1"/>
    <property type="match status" value="1"/>
</dbReference>
<dbReference type="InterPro" id="IPR002938">
    <property type="entry name" value="FAD-bd"/>
</dbReference>
<evidence type="ECO:0000313" key="3">
    <source>
        <dbReference type="EMBL" id="GAD85083.1"/>
    </source>
</evidence>
<dbReference type="Pfam" id="PF01494">
    <property type="entry name" value="FAD_binding_3"/>
    <property type="match status" value="1"/>
</dbReference>
<dbReference type="Gene3D" id="3.50.50.60">
    <property type="entry name" value="FAD/NAD(P)-binding domain"/>
    <property type="match status" value="1"/>
</dbReference>
<sequence>MLMRGCGETTTVLVLGAGPAGLVLGNILRAAGIDVVILERRDRAHIEQRARAGFLAPAGVAVLAEHGLDAGLRVGGHAHRTCEFRSDGGRIELSYDTLGRGEVHTVYPQQRLVTDLVAEYLRRGGDLRCATTAEQLGDEHTDRPWVLARTADGDSHRITARYLVGCDGAQGAARRAVRGPRSTHDYAVTWLALLAQAPPSTDTVAYGVHPDGFAGQMPRSPEVTRYYLQCADADALRWSEDRIWTALSQRLRADRYGPLRTGPIIERGLVRLRSEILDPIQQGRLFLAGDAASTISPSAAKGANLAILTAHSLAAALVAAVETGDESALRRHSADCVPRIRRAHEFSHWMIGLLHPPTGPHANFERELQRARLHNLATSRPHQDFFARNYVGI</sequence>
<evidence type="ECO:0000313" key="4">
    <source>
        <dbReference type="Proteomes" id="UP000017048"/>
    </source>
</evidence>
<dbReference type="Gene3D" id="3.30.9.10">
    <property type="entry name" value="D-Amino Acid Oxidase, subunit A, domain 2"/>
    <property type="match status" value="1"/>
</dbReference>
<feature type="domain" description="FAD-binding" evidence="2">
    <location>
        <begin position="10"/>
        <end position="346"/>
    </location>
</feature>
<dbReference type="PANTHER" id="PTHR43476:SF5">
    <property type="entry name" value="FAD-DEPENDENT MONOOXYGENASE"/>
    <property type="match status" value="1"/>
</dbReference>
<keyword evidence="4" id="KW-1185">Reference proteome</keyword>
<accession>U5EFA4</accession>
<dbReference type="InterPro" id="IPR036188">
    <property type="entry name" value="FAD/NAD-bd_sf"/>
</dbReference>
<dbReference type="PRINTS" id="PR00420">
    <property type="entry name" value="RNGMNOXGNASE"/>
</dbReference>
<name>U5EFA4_NOCAS</name>
<gene>
    <name evidence="3" type="primary">pobA</name>
    <name evidence="3" type="ORF">NCAST_26_00610</name>
</gene>
<dbReference type="EMBL" id="BAFO02000026">
    <property type="protein sequence ID" value="GAD85083.1"/>
    <property type="molecule type" value="Genomic_DNA"/>
</dbReference>
<evidence type="ECO:0000259" key="2">
    <source>
        <dbReference type="Pfam" id="PF01494"/>
    </source>
</evidence>
<dbReference type="SUPFAM" id="SSF54373">
    <property type="entry name" value="FAD-linked reductases, C-terminal domain"/>
    <property type="match status" value="1"/>
</dbReference>
<proteinExistence type="predicted"/>
<dbReference type="AlphaFoldDB" id="U5EFA4"/>
<dbReference type="SUPFAM" id="SSF51905">
    <property type="entry name" value="FAD/NAD(P)-binding domain"/>
    <property type="match status" value="1"/>
</dbReference>
<dbReference type="PANTHER" id="PTHR43476">
    <property type="entry name" value="3-(3-HYDROXY-PHENYL)PROPIONATE/3-HYDROXYCINNAMIC ACID HYDROXYLASE"/>
    <property type="match status" value="1"/>
</dbReference>
<dbReference type="GO" id="GO:0071949">
    <property type="term" value="F:FAD binding"/>
    <property type="evidence" value="ECO:0007669"/>
    <property type="project" value="InterPro"/>
</dbReference>
<dbReference type="InterPro" id="IPR050631">
    <property type="entry name" value="PheA/TfdB_FAD_monoxygenase"/>
</dbReference>
<dbReference type="GO" id="GO:0016491">
    <property type="term" value="F:oxidoreductase activity"/>
    <property type="evidence" value="ECO:0007669"/>
    <property type="project" value="UniProtKB-KW"/>
</dbReference>
<reference evidence="3 4" key="1">
    <citation type="journal article" date="2014" name="BMC Genomics">
        <title>Genome based analysis of type-I polyketide synthase and nonribosomal peptide synthetase gene clusters in seven strains of five representative Nocardia species.</title>
        <authorList>
            <person name="Komaki H."/>
            <person name="Ichikawa N."/>
            <person name="Hosoyama A."/>
            <person name="Takahashi-Nakaguchi A."/>
            <person name="Matsuzawa T."/>
            <person name="Suzuki K."/>
            <person name="Fujita N."/>
            <person name="Gonoi T."/>
        </authorList>
    </citation>
    <scope>NUCLEOTIDE SEQUENCE [LARGE SCALE GENOMIC DNA]</scope>
    <source>
        <strain evidence="3 4">NBRC 15531</strain>
    </source>
</reference>
<dbReference type="Proteomes" id="UP000017048">
    <property type="component" value="Unassembled WGS sequence"/>
</dbReference>
<dbReference type="eggNOG" id="COG0654">
    <property type="taxonomic scope" value="Bacteria"/>
</dbReference>
<organism evidence="3 4">
    <name type="scientific">Nocardia asteroides NBRC 15531</name>
    <dbReference type="NCBI Taxonomy" id="1110697"/>
    <lineage>
        <taxon>Bacteria</taxon>
        <taxon>Bacillati</taxon>
        <taxon>Actinomycetota</taxon>
        <taxon>Actinomycetes</taxon>
        <taxon>Mycobacteriales</taxon>
        <taxon>Nocardiaceae</taxon>
        <taxon>Nocardia</taxon>
    </lineage>
</organism>
<protein>
    <submittedName>
        <fullName evidence="3">p-hydroxybenzoate hydroxylase</fullName>
    </submittedName>
</protein>